<keyword evidence="11" id="KW-1185">Reference proteome</keyword>
<dbReference type="Gene3D" id="3.20.20.70">
    <property type="entry name" value="Aldolase class I"/>
    <property type="match status" value="1"/>
</dbReference>
<keyword evidence="5 8" id="KW-0963">Cytoplasm</keyword>
<dbReference type="HAMAP" id="MF_00147_B">
    <property type="entry name" value="TIM_B"/>
    <property type="match status" value="1"/>
</dbReference>
<evidence type="ECO:0000256" key="9">
    <source>
        <dbReference type="RuleBase" id="RU363013"/>
    </source>
</evidence>
<evidence type="ECO:0000256" key="4">
    <source>
        <dbReference type="ARBA" id="ARBA00022432"/>
    </source>
</evidence>
<comment type="similarity">
    <text evidence="3 8 9">Belongs to the triosephosphate isomerase family.</text>
</comment>
<comment type="pathway">
    <text evidence="2">Carbohydrate metabolism; erythritol degradation.</text>
</comment>
<dbReference type="EMBL" id="JBEPLJ010000021">
    <property type="protein sequence ID" value="MET3588210.1"/>
    <property type="molecule type" value="Genomic_DNA"/>
</dbReference>
<gene>
    <name evidence="8" type="primary">tpiA</name>
    <name evidence="10" type="ORF">ABID21_004344</name>
</gene>
<dbReference type="InterPro" id="IPR020861">
    <property type="entry name" value="Triosephosphate_isomerase_AS"/>
</dbReference>
<evidence type="ECO:0000256" key="5">
    <source>
        <dbReference type="ARBA" id="ARBA00022490"/>
    </source>
</evidence>
<dbReference type="RefSeq" id="WP_247245934.1">
    <property type="nucleotide sequence ID" value="NZ_JALJRA010000022.1"/>
</dbReference>
<dbReference type="InterPro" id="IPR000652">
    <property type="entry name" value="Triosephosphate_isomerase"/>
</dbReference>
<feature type="binding site" evidence="8">
    <location>
        <position position="214"/>
    </location>
    <ligand>
        <name>substrate</name>
    </ligand>
</feature>
<evidence type="ECO:0000313" key="11">
    <source>
        <dbReference type="Proteomes" id="UP001549031"/>
    </source>
</evidence>
<evidence type="ECO:0000256" key="7">
    <source>
        <dbReference type="ARBA" id="ARBA00023235"/>
    </source>
</evidence>
<comment type="caution">
    <text evidence="10">The sequence shown here is derived from an EMBL/GenBank/DDBJ whole genome shotgun (WGS) entry which is preliminary data.</text>
</comment>
<dbReference type="InterPro" id="IPR022896">
    <property type="entry name" value="TrioseP_Isoase_bac/euk"/>
</dbReference>
<evidence type="ECO:0000256" key="2">
    <source>
        <dbReference type="ARBA" id="ARBA00004939"/>
    </source>
</evidence>
<protein>
    <recommendedName>
        <fullName evidence="8 9">Triosephosphate isomerase</fullName>
        <shortName evidence="8">TIM</shortName>
        <shortName evidence="8">TPI</shortName>
        <ecNumber evidence="8 9">5.3.1.1</ecNumber>
    </recommendedName>
    <alternativeName>
        <fullName evidence="8">Triose-phosphate isomerase</fullName>
    </alternativeName>
</protein>
<feature type="binding site" evidence="8">
    <location>
        <begin position="12"/>
        <end position="14"/>
    </location>
    <ligand>
        <name>substrate</name>
    </ligand>
</feature>
<dbReference type="NCBIfam" id="TIGR00419">
    <property type="entry name" value="tim"/>
    <property type="match status" value="1"/>
</dbReference>
<dbReference type="GO" id="GO:0004807">
    <property type="term" value="F:triose-phosphate isomerase activity"/>
    <property type="evidence" value="ECO:0007669"/>
    <property type="project" value="UniProtKB-EC"/>
</dbReference>
<evidence type="ECO:0000256" key="3">
    <source>
        <dbReference type="ARBA" id="ARBA00007422"/>
    </source>
</evidence>
<accession>A0ABV2HCD2</accession>
<proteinExistence type="inferred from homology"/>
<comment type="catalytic activity">
    <reaction evidence="8 9">
        <text>D-glyceraldehyde 3-phosphate = dihydroxyacetone phosphate</text>
        <dbReference type="Rhea" id="RHEA:18585"/>
        <dbReference type="ChEBI" id="CHEBI:57642"/>
        <dbReference type="ChEBI" id="CHEBI:59776"/>
        <dbReference type="EC" id="5.3.1.1"/>
    </reaction>
</comment>
<comment type="pathway">
    <text evidence="8 9">Carbohydrate degradation; glycolysis; D-glyceraldehyde 3-phosphate from glycerone phosphate: step 1/1.</text>
</comment>
<dbReference type="PANTHER" id="PTHR21139:SF42">
    <property type="entry name" value="TRIOSEPHOSPHATE ISOMERASE"/>
    <property type="match status" value="1"/>
</dbReference>
<reference evidence="10 11" key="1">
    <citation type="submission" date="2024-06" db="EMBL/GenBank/DDBJ databases">
        <title>Genomic Encyclopedia of Type Strains, Phase IV (KMG-IV): sequencing the most valuable type-strain genomes for metagenomic binning, comparative biology and taxonomic classification.</title>
        <authorList>
            <person name="Goeker M."/>
        </authorList>
    </citation>
    <scope>NUCLEOTIDE SEQUENCE [LARGE SCALE GENOMIC DNA]</scope>
    <source>
        <strain evidence="10 11">DSM 105042</strain>
    </source>
</reference>
<keyword evidence="4 8" id="KW-0312">Gluconeogenesis</keyword>
<dbReference type="InterPro" id="IPR035990">
    <property type="entry name" value="TIM_sf"/>
</dbReference>
<evidence type="ECO:0000256" key="1">
    <source>
        <dbReference type="ARBA" id="ARBA00000148"/>
    </source>
</evidence>
<comment type="pathway">
    <text evidence="8 9">Carbohydrate biosynthesis; gluconeogenesis.</text>
</comment>
<evidence type="ECO:0000313" key="10">
    <source>
        <dbReference type="EMBL" id="MET3588210.1"/>
    </source>
</evidence>
<dbReference type="Pfam" id="PF00121">
    <property type="entry name" value="TIM"/>
    <property type="match status" value="1"/>
</dbReference>
<keyword evidence="6 8" id="KW-0324">Glycolysis</keyword>
<dbReference type="SUPFAM" id="SSF51351">
    <property type="entry name" value="Triosephosphate isomerase (TIM)"/>
    <property type="match status" value="1"/>
</dbReference>
<dbReference type="CDD" id="cd00311">
    <property type="entry name" value="TIM"/>
    <property type="match status" value="1"/>
</dbReference>
<dbReference type="PROSITE" id="PS00171">
    <property type="entry name" value="TIM_1"/>
    <property type="match status" value="1"/>
</dbReference>
<evidence type="ECO:0000256" key="8">
    <source>
        <dbReference type="HAMAP-Rule" id="MF_00147"/>
    </source>
</evidence>
<feature type="active site" description="Proton acceptor" evidence="8">
    <location>
        <position position="169"/>
    </location>
</feature>
<dbReference type="InterPro" id="IPR013785">
    <property type="entry name" value="Aldolase_TIM"/>
</dbReference>
<organism evidence="10 11">
    <name type="scientific">Pseudorhizobium tarimense</name>
    <dbReference type="NCBI Taxonomy" id="1079109"/>
    <lineage>
        <taxon>Bacteria</taxon>
        <taxon>Pseudomonadati</taxon>
        <taxon>Pseudomonadota</taxon>
        <taxon>Alphaproteobacteria</taxon>
        <taxon>Hyphomicrobiales</taxon>
        <taxon>Rhizobiaceae</taxon>
        <taxon>Rhizobium/Agrobacterium group</taxon>
        <taxon>Pseudorhizobium</taxon>
    </lineage>
</organism>
<dbReference type="PANTHER" id="PTHR21139">
    <property type="entry name" value="TRIOSEPHOSPHATE ISOMERASE"/>
    <property type="match status" value="1"/>
</dbReference>
<keyword evidence="7 8" id="KW-0413">Isomerase</keyword>
<dbReference type="EC" id="5.3.1.1" evidence="8 9"/>
<comment type="function">
    <text evidence="8">Involved in the gluconeogenesis. Catalyzes stereospecifically the conversion of dihydroxyacetone phosphate (DHAP) to D-glyceraldehyde-3-phosphate (G3P).</text>
</comment>
<comment type="subunit">
    <text evidence="8 9">Homodimer.</text>
</comment>
<feature type="active site" description="Electrophile" evidence="8">
    <location>
        <position position="99"/>
    </location>
</feature>
<dbReference type="Proteomes" id="UP001549031">
    <property type="component" value="Unassembled WGS sequence"/>
</dbReference>
<comment type="subcellular location">
    <subcellularLocation>
        <location evidence="8 9">Cytoplasm</location>
    </subcellularLocation>
</comment>
<sequence length="256" mass="27173">MTPDVRPLVAGNWKMNGTRSSLDQIKAISEGVKGELAEKVDALLCPPATLLYVATAICTDSPLALGAQDCHQNVSGAHTGDISAEMIADCFGTYVIVGHSERRADHGESDALVRAKTETANAADLTAIICVGETEEERERGETLQVLKRQLEGSIPDGARAERTVVAYEPVWAIGTGLTPSVADVAEAHAFMRRELAARFGAEGQAMRILYGGSVKPSNARDLMAVENVDGALIGGASLKAVDFLAIYDVYRELMG</sequence>
<name>A0ABV2HCD2_9HYPH</name>
<feature type="binding site" evidence="8">
    <location>
        <position position="175"/>
    </location>
    <ligand>
        <name>substrate</name>
    </ligand>
</feature>
<comment type="catalytic activity">
    <reaction evidence="1">
        <text>L-erythrulose 1-phosphate = D-erythrulose 4-phosphate</text>
        <dbReference type="Rhea" id="RHEA:49588"/>
        <dbReference type="ChEBI" id="CHEBI:58002"/>
        <dbReference type="ChEBI" id="CHEBI:90796"/>
        <dbReference type="EC" id="5.3.1.33"/>
    </reaction>
</comment>
<feature type="binding site" evidence="8">
    <location>
        <begin position="235"/>
        <end position="236"/>
    </location>
    <ligand>
        <name>substrate</name>
    </ligand>
</feature>
<dbReference type="PROSITE" id="PS51440">
    <property type="entry name" value="TIM_2"/>
    <property type="match status" value="1"/>
</dbReference>
<evidence type="ECO:0000256" key="6">
    <source>
        <dbReference type="ARBA" id="ARBA00023152"/>
    </source>
</evidence>